<name>A0ACB9BHX6_CICIN</name>
<reference evidence="1 2" key="2">
    <citation type="journal article" date="2022" name="Mol. Ecol. Resour.">
        <title>The genomes of chicory, endive, great burdock and yacon provide insights into Asteraceae paleo-polyploidization history and plant inulin production.</title>
        <authorList>
            <person name="Fan W."/>
            <person name="Wang S."/>
            <person name="Wang H."/>
            <person name="Wang A."/>
            <person name="Jiang F."/>
            <person name="Liu H."/>
            <person name="Zhao H."/>
            <person name="Xu D."/>
            <person name="Zhang Y."/>
        </authorList>
    </citation>
    <scope>NUCLEOTIDE SEQUENCE [LARGE SCALE GENOMIC DNA]</scope>
    <source>
        <strain evidence="2">cv. Punajuju</strain>
        <tissue evidence="1">Leaves</tissue>
    </source>
</reference>
<reference evidence="2" key="1">
    <citation type="journal article" date="2022" name="Mol. Ecol. Resour.">
        <title>The genomes of chicory, endive, great burdock and yacon provide insights into Asteraceae palaeo-polyploidization history and plant inulin production.</title>
        <authorList>
            <person name="Fan W."/>
            <person name="Wang S."/>
            <person name="Wang H."/>
            <person name="Wang A."/>
            <person name="Jiang F."/>
            <person name="Liu H."/>
            <person name="Zhao H."/>
            <person name="Xu D."/>
            <person name="Zhang Y."/>
        </authorList>
    </citation>
    <scope>NUCLEOTIDE SEQUENCE [LARGE SCALE GENOMIC DNA]</scope>
    <source>
        <strain evidence="2">cv. Punajuju</strain>
    </source>
</reference>
<protein>
    <submittedName>
        <fullName evidence="1">Uncharacterized protein</fullName>
    </submittedName>
</protein>
<keyword evidence="2" id="KW-1185">Reference proteome</keyword>
<gene>
    <name evidence="1" type="ORF">L2E82_33018</name>
</gene>
<evidence type="ECO:0000313" key="2">
    <source>
        <dbReference type="Proteomes" id="UP001055811"/>
    </source>
</evidence>
<accession>A0ACB9BHX6</accession>
<evidence type="ECO:0000313" key="1">
    <source>
        <dbReference type="EMBL" id="KAI3721997.1"/>
    </source>
</evidence>
<proteinExistence type="predicted"/>
<sequence>MEPLFLNASFGYLLDLDATLCKQISCILWFNKIEEIISKMKSYLERSEISLLEELETNDKHSSHTLN</sequence>
<dbReference type="EMBL" id="CM042014">
    <property type="protein sequence ID" value="KAI3721997.1"/>
    <property type="molecule type" value="Genomic_DNA"/>
</dbReference>
<comment type="caution">
    <text evidence="1">The sequence shown here is derived from an EMBL/GenBank/DDBJ whole genome shotgun (WGS) entry which is preliminary data.</text>
</comment>
<organism evidence="1 2">
    <name type="scientific">Cichorium intybus</name>
    <name type="common">Chicory</name>
    <dbReference type="NCBI Taxonomy" id="13427"/>
    <lineage>
        <taxon>Eukaryota</taxon>
        <taxon>Viridiplantae</taxon>
        <taxon>Streptophyta</taxon>
        <taxon>Embryophyta</taxon>
        <taxon>Tracheophyta</taxon>
        <taxon>Spermatophyta</taxon>
        <taxon>Magnoliopsida</taxon>
        <taxon>eudicotyledons</taxon>
        <taxon>Gunneridae</taxon>
        <taxon>Pentapetalae</taxon>
        <taxon>asterids</taxon>
        <taxon>campanulids</taxon>
        <taxon>Asterales</taxon>
        <taxon>Asteraceae</taxon>
        <taxon>Cichorioideae</taxon>
        <taxon>Cichorieae</taxon>
        <taxon>Cichoriinae</taxon>
        <taxon>Cichorium</taxon>
    </lineage>
</organism>
<dbReference type="Proteomes" id="UP001055811">
    <property type="component" value="Linkage Group LG06"/>
</dbReference>